<feature type="compositionally biased region" description="Polar residues" evidence="1">
    <location>
        <begin position="162"/>
        <end position="178"/>
    </location>
</feature>
<feature type="domain" description="FAM194 C-terminal" evidence="2">
    <location>
        <begin position="444"/>
        <end position="588"/>
    </location>
</feature>
<dbReference type="InterPro" id="IPR029281">
    <property type="entry name" value="FAM194_C"/>
</dbReference>
<feature type="compositionally biased region" description="Basic and acidic residues" evidence="1">
    <location>
        <begin position="147"/>
        <end position="158"/>
    </location>
</feature>
<sequence>MSRSFLVRKLIWRRAGLSVCIQATSFSKLKGIKVTFTVDERGGGLSNIIQAPSASLEILLGFKCLFFNTRCRSCGELINTFMECITDWNYLQMTMTDFRPGPLYFFDQPTGQGHRKRPRMPLEHCFDLANVGVRLATIKSLRAHSDDKYDAKNEDNAHKVQNKPSTTGKPDTWPSINGSLDMGGDERNPEAAAVPADWLDDMDPMDAYKHMAPQLLSELGSVLLQYEGSEEGCIPHGLVNVLNYSWKDLTAGAVYVKPSWKLGVGSGDGGKPRKSKGFMNFDETLRQMAGKRKTKQKPSKVENGSERQPQESNLRKRSSVSHAQKAHVATTISFSISSKTYEEQGWIVQPKEPTHEEPQWTKLCHWVVERLQLARIPIMTSFRKQTTEQAESGLNKPPILRHYGDAKPHFKHQKKTGGGSGGGGKTWPYPQIPEVNQEDQDSPRQKLHYRINDGSSFLYYPSGFVAVCQSHSGLSCGGFYTNVFSDQLSAVTLASITAVGRGTVTHPLSGTVTAVWDQRGGMTCDPEGAVTKEWTWQIGVKERIVIQVSDQISVRMLSGTCTTLSFKSQNESVQLPLSPLPNITPTKEAACLQTEGAFTSLAAQELSLSKKHQKNQGQTIDTKRVSVRSSEVLQVTREVEKLEGTCLFRRGGGRAGRELKRLQRRICNILDDWLEFYRVSTGIKCPYMERMSDGPMRPRLKREGQSAALPSLHPTTGRSDCSRGLPEEGSAALHVSTRHLPPASDVLLPGSTHKLSWTFSPKKQGKEGREEPLHFTQSGTFRVHSNVRLESVVIPRCSPELRLTAQLPHYTSSSPSTPYPLYSPCPAQLRAVLLGLEGRTHRLCRCSTRTMPVLTDQEYDAFIWGQPPHSEQILVVCVTPLHQTPLAPHIPLLPNEDILELLYERMNKNRTMPCTQSQLDSFRLVRYELSTGKTCPATHNALLQQRHNAAPGMFLMYIRGKLLFADYIFNGYSCSVRDLHKQISKTRGDYRQGQSLPSDYKFSAQVKSPAVGNPPGHQGAQKVPDGRGDISRGTPALLEKGKVPNQKLTQGPVTSSVTLKRDTAHAKKPKRLLLHPHCPYSPH</sequence>
<dbReference type="Pfam" id="PF14977">
    <property type="entry name" value="FAM194"/>
    <property type="match status" value="1"/>
</dbReference>
<feature type="region of interest" description="Disordered" evidence="1">
    <location>
        <begin position="1006"/>
        <end position="1083"/>
    </location>
</feature>
<reference evidence="4" key="1">
    <citation type="journal article" date="2018" name="PLoS ONE">
        <title>Chinook salmon (Oncorhynchus tshawytscha) genome and transcriptome.</title>
        <authorList>
            <person name="Christensen K.A."/>
            <person name="Leong J.S."/>
            <person name="Sakhrani D."/>
            <person name="Biagi C.A."/>
            <person name="Minkley D.R."/>
            <person name="Withler R.E."/>
            <person name="Rondeau E.B."/>
            <person name="Koop B.F."/>
            <person name="Devlin R.H."/>
        </authorList>
    </citation>
    <scope>NUCLEOTIDE SEQUENCE [LARGE SCALE GENOMIC DNA]</scope>
</reference>
<dbReference type="AlphaFoldDB" id="A0AAZ3SVZ8"/>
<evidence type="ECO:0000259" key="2">
    <source>
        <dbReference type="Pfam" id="PF14977"/>
    </source>
</evidence>
<reference evidence="3" key="2">
    <citation type="submission" date="2025-08" db="UniProtKB">
        <authorList>
            <consortium name="Ensembl"/>
        </authorList>
    </citation>
    <scope>IDENTIFICATION</scope>
</reference>
<name>A0AAZ3SVZ8_ONCTS</name>
<protein>
    <recommendedName>
        <fullName evidence="2">FAM194 C-terminal domain-containing protein</fullName>
    </recommendedName>
</protein>
<proteinExistence type="predicted"/>
<feature type="region of interest" description="Disordered" evidence="1">
    <location>
        <begin position="287"/>
        <end position="326"/>
    </location>
</feature>
<feature type="compositionally biased region" description="Basic residues" evidence="1">
    <location>
        <begin position="289"/>
        <end position="298"/>
    </location>
</feature>
<organism evidence="3 4">
    <name type="scientific">Oncorhynchus tshawytscha</name>
    <name type="common">Chinook salmon</name>
    <name type="synonym">Salmo tshawytscha</name>
    <dbReference type="NCBI Taxonomy" id="74940"/>
    <lineage>
        <taxon>Eukaryota</taxon>
        <taxon>Metazoa</taxon>
        <taxon>Chordata</taxon>
        <taxon>Craniata</taxon>
        <taxon>Vertebrata</taxon>
        <taxon>Euteleostomi</taxon>
        <taxon>Actinopterygii</taxon>
        <taxon>Neopterygii</taxon>
        <taxon>Teleostei</taxon>
        <taxon>Protacanthopterygii</taxon>
        <taxon>Salmoniformes</taxon>
        <taxon>Salmonidae</taxon>
        <taxon>Salmoninae</taxon>
        <taxon>Oncorhynchus</taxon>
    </lineage>
</organism>
<dbReference type="GeneTree" id="ENSGT00940000153655"/>
<gene>
    <name evidence="3" type="primary">LOC112219161</name>
</gene>
<feature type="region of interest" description="Disordered" evidence="1">
    <location>
        <begin position="694"/>
        <end position="725"/>
    </location>
</feature>
<evidence type="ECO:0000256" key="1">
    <source>
        <dbReference type="SAM" id="MobiDB-lite"/>
    </source>
</evidence>
<feature type="compositionally biased region" description="Gly residues" evidence="1">
    <location>
        <begin position="416"/>
        <end position="425"/>
    </location>
</feature>
<feature type="compositionally biased region" description="Polar residues" evidence="1">
    <location>
        <begin position="1046"/>
        <end position="1058"/>
    </location>
</feature>
<dbReference type="PANTHER" id="PTHR23093:SF16">
    <property type="entry name" value="FAM194 C-TERMINAL DOMAIN-CONTAINING PROTEIN"/>
    <property type="match status" value="1"/>
</dbReference>
<evidence type="ECO:0000313" key="3">
    <source>
        <dbReference type="Ensembl" id="ENSOTSP00005157415.1"/>
    </source>
</evidence>
<dbReference type="PANTHER" id="PTHR23093">
    <property type="entry name" value="SIMILAR TO CHROMOSOME 3 OPEN READING FRAME 20"/>
    <property type="match status" value="1"/>
</dbReference>
<feature type="region of interest" description="Disordered" evidence="1">
    <location>
        <begin position="409"/>
        <end position="429"/>
    </location>
</feature>
<accession>A0AAZ3SVZ8</accession>
<evidence type="ECO:0000313" key="4">
    <source>
        <dbReference type="Proteomes" id="UP000694402"/>
    </source>
</evidence>
<feature type="compositionally biased region" description="Basic and acidic residues" evidence="1">
    <location>
        <begin position="299"/>
        <end position="309"/>
    </location>
</feature>
<keyword evidence="4" id="KW-1185">Reference proteome</keyword>
<dbReference type="Proteomes" id="UP000694402">
    <property type="component" value="Unassembled WGS sequence"/>
</dbReference>
<feature type="region of interest" description="Disordered" evidence="1">
    <location>
        <begin position="147"/>
        <end position="189"/>
    </location>
</feature>
<reference evidence="3" key="3">
    <citation type="submission" date="2025-09" db="UniProtKB">
        <authorList>
            <consortium name="Ensembl"/>
        </authorList>
    </citation>
    <scope>IDENTIFICATION</scope>
</reference>
<dbReference type="Ensembl" id="ENSOTST00005191974.1">
    <property type="protein sequence ID" value="ENSOTSP00005157415.1"/>
    <property type="gene ID" value="ENSOTSG00005050308.1"/>
</dbReference>